<feature type="domain" description="Putative heavy-metal chelation" evidence="1">
    <location>
        <begin position="110"/>
        <end position="248"/>
    </location>
</feature>
<comment type="caution">
    <text evidence="3">The sequence shown here is derived from an EMBL/GenBank/DDBJ whole genome shotgun (WGS) entry which is preliminary data.</text>
</comment>
<keyword evidence="4" id="KW-1185">Reference proteome</keyword>
<dbReference type="Proteomes" id="UP000602647">
    <property type="component" value="Unassembled WGS sequence"/>
</dbReference>
<gene>
    <name evidence="3" type="ORF">H9L42_15895</name>
</gene>
<name>A0A923NNH5_9FIRM</name>
<evidence type="ECO:0000259" key="1">
    <source>
        <dbReference type="Pfam" id="PF04016"/>
    </source>
</evidence>
<feature type="domain" description="DUF4213" evidence="2">
    <location>
        <begin position="9"/>
        <end position="92"/>
    </location>
</feature>
<dbReference type="InterPro" id="IPR007161">
    <property type="entry name" value="DUF364"/>
</dbReference>
<dbReference type="RefSeq" id="WP_187304386.1">
    <property type="nucleotide sequence ID" value="NZ_CBCTON010000013.1"/>
</dbReference>
<evidence type="ECO:0000313" key="3">
    <source>
        <dbReference type="EMBL" id="MBC6681292.1"/>
    </source>
</evidence>
<protein>
    <submittedName>
        <fullName evidence="3">DUF364 domain-containing protein</fullName>
    </submittedName>
</protein>
<dbReference type="AlphaFoldDB" id="A0A923NNH5"/>
<sequence>MLMNDIQKQAMPYLKGRAIQDLVVGVSLIAVQLDDGSIGVSYVLRESLPGGCSVFPYAREAVGMSAEEAGLWAAEGREDLQRAIGNAVLNAAAQQQELTDCGGKDEPFGLRLKGGETVGMVGMIAPAIHMLKPWDCKFLIFDKGREGQEGICPAEKQPELLPECDIVFLSGTTTINGTADSLLGWCRKDCRIVMIGSSTPMYPAAFADTNVRILAGSWGRKDKKEEIFRLISLGSGMDALRGCMVKKNVAIFKF</sequence>
<evidence type="ECO:0000259" key="2">
    <source>
        <dbReference type="Pfam" id="PF13938"/>
    </source>
</evidence>
<dbReference type="InterPro" id="IPR025251">
    <property type="entry name" value="DUF4213"/>
</dbReference>
<dbReference type="Pfam" id="PF04016">
    <property type="entry name" value="DUF364"/>
    <property type="match status" value="1"/>
</dbReference>
<dbReference type="Pfam" id="PF13938">
    <property type="entry name" value="DUF4213"/>
    <property type="match status" value="1"/>
</dbReference>
<dbReference type="SUPFAM" id="SSF159713">
    <property type="entry name" value="Dhaf3308-like"/>
    <property type="match status" value="1"/>
</dbReference>
<accession>A0A923NNH5</accession>
<dbReference type="EMBL" id="JACRYT010000031">
    <property type="protein sequence ID" value="MBC6681292.1"/>
    <property type="molecule type" value="Genomic_DNA"/>
</dbReference>
<evidence type="ECO:0000313" key="4">
    <source>
        <dbReference type="Proteomes" id="UP000602647"/>
    </source>
</evidence>
<dbReference type="Gene3D" id="3.40.50.11590">
    <property type="match status" value="1"/>
</dbReference>
<proteinExistence type="predicted"/>
<organism evidence="3 4">
    <name type="scientific">Zhenpiania hominis</name>
    <dbReference type="NCBI Taxonomy" id="2763644"/>
    <lineage>
        <taxon>Bacteria</taxon>
        <taxon>Bacillati</taxon>
        <taxon>Bacillota</taxon>
        <taxon>Clostridia</taxon>
        <taxon>Peptostreptococcales</taxon>
        <taxon>Anaerovoracaceae</taxon>
        <taxon>Zhenpiania</taxon>
    </lineage>
</organism>
<reference evidence="3" key="1">
    <citation type="submission" date="2020-08" db="EMBL/GenBank/DDBJ databases">
        <title>Genome public.</title>
        <authorList>
            <person name="Liu C."/>
            <person name="Sun Q."/>
        </authorList>
    </citation>
    <scope>NUCLEOTIDE SEQUENCE</scope>
    <source>
        <strain evidence="3">BX12</strain>
    </source>
</reference>